<comment type="caution">
    <text evidence="1">The sequence shown here is derived from an EMBL/GenBank/DDBJ whole genome shotgun (WGS) entry which is preliminary data.</text>
</comment>
<sequence length="312" mass="32729">MAVLLALGASGHAHATEGAASLYLLGSGGPAAAVMPPVEGVYFDKVIYVYDGDAKAEREFPLNGNIVAGLDATIVADFTTLLFVPSTDFLGGTLAVGVTAPLGAPMLDVDAVLTGPGGAALTARRRDTALTTGDPVGLVMLGWHGEKVHLELSSMINVPVGNYREGQLANLSLHRWAVDGSAAVSWHDPASGWDLSAKAGYTFNGKNDDTGYDSGDEVHVEAAVEKAFSPRFSLGVQGYYARQISNDNGVLGPFRGETVAVGVTAATNVVMAGVPATFRTRVFRELETTNRLKGMSFWLDFSVPISMNLPQQ</sequence>
<dbReference type="EMBL" id="JALHLE010000008">
    <property type="protein sequence ID" value="MCJ2178382.1"/>
    <property type="molecule type" value="Genomic_DNA"/>
</dbReference>
<protein>
    <submittedName>
        <fullName evidence="1">Transporter</fullName>
    </submittedName>
</protein>
<proteinExistence type="predicted"/>
<keyword evidence="2" id="KW-1185">Reference proteome</keyword>
<dbReference type="Proteomes" id="UP001162880">
    <property type="component" value="Unassembled WGS sequence"/>
</dbReference>
<evidence type="ECO:0000313" key="2">
    <source>
        <dbReference type="Proteomes" id="UP001162880"/>
    </source>
</evidence>
<gene>
    <name evidence="1" type="ORF">MTR64_07385</name>
</gene>
<reference evidence="1" key="1">
    <citation type="submission" date="2022-03" db="EMBL/GenBank/DDBJ databases">
        <title>Identification of a novel bacterium isolated from mangrove sediments.</title>
        <authorList>
            <person name="Pan X."/>
        </authorList>
    </citation>
    <scope>NUCLEOTIDE SEQUENCE</scope>
    <source>
        <strain evidence="1">B2580</strain>
    </source>
</reference>
<accession>A0ABT0AZZ6</accession>
<dbReference type="Pfam" id="PF13557">
    <property type="entry name" value="Phenol_MetA_deg"/>
    <property type="match status" value="1"/>
</dbReference>
<organism evidence="1 2">
    <name type="scientific">Novosphingobium album</name>
    <name type="common">ex Hu et al. 2023</name>
    <dbReference type="NCBI Taxonomy" id="2930093"/>
    <lineage>
        <taxon>Bacteria</taxon>
        <taxon>Pseudomonadati</taxon>
        <taxon>Pseudomonadota</taxon>
        <taxon>Alphaproteobacteria</taxon>
        <taxon>Sphingomonadales</taxon>
        <taxon>Sphingomonadaceae</taxon>
        <taxon>Novosphingobium</taxon>
    </lineage>
</organism>
<name>A0ABT0AZZ6_9SPHN</name>
<evidence type="ECO:0000313" key="1">
    <source>
        <dbReference type="EMBL" id="MCJ2178382.1"/>
    </source>
</evidence>
<dbReference type="InterPro" id="IPR025737">
    <property type="entry name" value="FApF"/>
</dbReference>